<dbReference type="EMBL" id="BMJB01000001">
    <property type="protein sequence ID" value="GGA69169.1"/>
    <property type="molecule type" value="Genomic_DNA"/>
</dbReference>
<proteinExistence type="predicted"/>
<reference evidence="1" key="1">
    <citation type="journal article" date="2014" name="Int. J. Syst. Evol. Microbiol.">
        <title>Complete genome sequence of Corynebacterium casei LMG S-19264T (=DSM 44701T), isolated from a smear-ripened cheese.</title>
        <authorList>
            <consortium name="US DOE Joint Genome Institute (JGI-PGF)"/>
            <person name="Walter F."/>
            <person name="Albersmeier A."/>
            <person name="Kalinowski J."/>
            <person name="Ruckert C."/>
        </authorList>
    </citation>
    <scope>NUCLEOTIDE SEQUENCE</scope>
    <source>
        <strain evidence="1">CGMCC 1.15447</strain>
    </source>
</reference>
<evidence type="ECO:0000313" key="1">
    <source>
        <dbReference type="EMBL" id="GGA69169.1"/>
    </source>
</evidence>
<name>A0A916RW60_9BACT</name>
<dbReference type="AlphaFoldDB" id="A0A916RW60"/>
<comment type="caution">
    <text evidence="1">The sequence shown here is derived from an EMBL/GenBank/DDBJ whole genome shotgun (WGS) entry which is preliminary data.</text>
</comment>
<evidence type="ECO:0000313" key="2">
    <source>
        <dbReference type="Proteomes" id="UP000648801"/>
    </source>
</evidence>
<sequence length="67" mass="7517">MRRWEGAGGFTVGETRLLLIFLKIELRRTAVGAKWRDAVTARELAATTVTILMHILKLPQAEWAGKP</sequence>
<reference evidence="1" key="2">
    <citation type="submission" date="2020-09" db="EMBL/GenBank/DDBJ databases">
        <authorList>
            <person name="Sun Q."/>
            <person name="Zhou Y."/>
        </authorList>
    </citation>
    <scope>NUCLEOTIDE SEQUENCE</scope>
    <source>
        <strain evidence="1">CGMCC 1.15447</strain>
    </source>
</reference>
<keyword evidence="2" id="KW-1185">Reference proteome</keyword>
<gene>
    <name evidence="1" type="ORF">GCM10011507_20800</name>
</gene>
<dbReference type="Proteomes" id="UP000648801">
    <property type="component" value="Unassembled WGS sequence"/>
</dbReference>
<organism evidence="1 2">
    <name type="scientific">Edaphobacter acidisoli</name>
    <dbReference type="NCBI Taxonomy" id="2040573"/>
    <lineage>
        <taxon>Bacteria</taxon>
        <taxon>Pseudomonadati</taxon>
        <taxon>Acidobacteriota</taxon>
        <taxon>Terriglobia</taxon>
        <taxon>Terriglobales</taxon>
        <taxon>Acidobacteriaceae</taxon>
        <taxon>Edaphobacter</taxon>
    </lineage>
</organism>
<protein>
    <submittedName>
        <fullName evidence="1">Uncharacterized protein</fullName>
    </submittedName>
</protein>
<accession>A0A916RW60</accession>